<dbReference type="EMBL" id="BAABAZ010000004">
    <property type="protein sequence ID" value="GAA4283808.1"/>
    <property type="molecule type" value="Genomic_DNA"/>
</dbReference>
<evidence type="ECO:0000313" key="2">
    <source>
        <dbReference type="Proteomes" id="UP001501586"/>
    </source>
</evidence>
<organism evidence="1 2">
    <name type="scientific">Brevibacterium daeguense</name>
    <dbReference type="NCBI Taxonomy" id="909936"/>
    <lineage>
        <taxon>Bacteria</taxon>
        <taxon>Bacillati</taxon>
        <taxon>Actinomycetota</taxon>
        <taxon>Actinomycetes</taxon>
        <taxon>Micrococcales</taxon>
        <taxon>Brevibacteriaceae</taxon>
        <taxon>Brevibacterium</taxon>
    </lineage>
</organism>
<name>A0ABP8EIP1_9MICO</name>
<reference evidence="2" key="1">
    <citation type="journal article" date="2019" name="Int. J. Syst. Evol. Microbiol.">
        <title>The Global Catalogue of Microorganisms (GCM) 10K type strain sequencing project: providing services to taxonomists for standard genome sequencing and annotation.</title>
        <authorList>
            <consortium name="The Broad Institute Genomics Platform"/>
            <consortium name="The Broad Institute Genome Sequencing Center for Infectious Disease"/>
            <person name="Wu L."/>
            <person name="Ma J."/>
        </authorList>
    </citation>
    <scope>NUCLEOTIDE SEQUENCE [LARGE SCALE GENOMIC DNA]</scope>
    <source>
        <strain evidence="2">JCM 17458</strain>
    </source>
</reference>
<dbReference type="RefSeq" id="WP_236863892.1">
    <property type="nucleotide sequence ID" value="NZ_BAABAZ010000004.1"/>
</dbReference>
<evidence type="ECO:0008006" key="3">
    <source>
        <dbReference type="Google" id="ProtNLM"/>
    </source>
</evidence>
<comment type="caution">
    <text evidence="1">The sequence shown here is derived from an EMBL/GenBank/DDBJ whole genome shotgun (WGS) entry which is preliminary data.</text>
</comment>
<dbReference type="Proteomes" id="UP001501586">
    <property type="component" value="Unassembled WGS sequence"/>
</dbReference>
<keyword evidence="2" id="KW-1185">Reference proteome</keyword>
<evidence type="ECO:0000313" key="1">
    <source>
        <dbReference type="EMBL" id="GAA4283808.1"/>
    </source>
</evidence>
<gene>
    <name evidence="1" type="ORF">GCM10022261_13390</name>
</gene>
<sequence length="198" mass="22545">MAKLDITKQIHRIDEFIAKLSDPLHRQIMENYRRHTILEITGNTDEILMDELTVSEPVYLIDIEGKSLTLKGKAAVADFYSSLEDSEATVIVVEGQKLAVSDWGFASQAVYKTFMKGSEVLPKYGADPDKLYIREKLISVIWHYTSDVKLLGEHIFEHSESTRITEVPEEEFITLQEAREKLLPLLRPLPAFEPTPAV</sequence>
<accession>A0ABP8EIP1</accession>
<proteinExistence type="predicted"/>
<protein>
    <recommendedName>
        <fullName evidence="3">SnoaL-like domain-containing protein</fullName>
    </recommendedName>
</protein>